<dbReference type="Proteomes" id="UP000285092">
    <property type="component" value="Unassembled WGS sequence"/>
</dbReference>
<keyword evidence="5" id="KW-0804">Transcription</keyword>
<dbReference type="GO" id="GO:0016987">
    <property type="term" value="F:sigma factor activity"/>
    <property type="evidence" value="ECO:0007669"/>
    <property type="project" value="UniProtKB-KW"/>
</dbReference>
<keyword evidence="3" id="KW-0731">Sigma factor</keyword>
<proteinExistence type="inferred from homology"/>
<reference evidence="8 9" key="1">
    <citation type="submission" date="2018-08" db="EMBL/GenBank/DDBJ databases">
        <title>Altererythrobacter sp.Ery1 and Ery12, the genome sequencing of novel strains in genus Alterythrobacter.</title>
        <authorList>
            <person name="Cheng H."/>
            <person name="Wu Y.-H."/>
            <person name="Fang C."/>
            <person name="Xu X.-W."/>
        </authorList>
    </citation>
    <scope>NUCLEOTIDE SEQUENCE [LARGE SCALE GENOMIC DNA]</scope>
    <source>
        <strain evidence="8 9">Ery1</strain>
    </source>
</reference>
<dbReference type="Pfam" id="PF08281">
    <property type="entry name" value="Sigma70_r4_2"/>
    <property type="match status" value="1"/>
</dbReference>
<dbReference type="Pfam" id="PF04542">
    <property type="entry name" value="Sigma70_r2"/>
    <property type="match status" value="1"/>
</dbReference>
<dbReference type="InterPro" id="IPR013249">
    <property type="entry name" value="RNA_pol_sigma70_r4_t2"/>
</dbReference>
<dbReference type="GO" id="GO:0006352">
    <property type="term" value="P:DNA-templated transcription initiation"/>
    <property type="evidence" value="ECO:0007669"/>
    <property type="project" value="InterPro"/>
</dbReference>
<dbReference type="RefSeq" id="WP_119514479.1">
    <property type="nucleotide sequence ID" value="NZ_QXFK01000019.1"/>
</dbReference>
<dbReference type="NCBIfam" id="TIGR02937">
    <property type="entry name" value="sigma70-ECF"/>
    <property type="match status" value="1"/>
</dbReference>
<keyword evidence="2" id="KW-0805">Transcription regulation</keyword>
<dbReference type="InterPro" id="IPR013325">
    <property type="entry name" value="RNA_pol_sigma_r2"/>
</dbReference>
<protein>
    <submittedName>
        <fullName evidence="8">RNA polymerase sigma factor</fullName>
    </submittedName>
</protein>
<dbReference type="EMBL" id="QXFK01000019">
    <property type="protein sequence ID" value="RIV75553.1"/>
    <property type="molecule type" value="Genomic_DNA"/>
</dbReference>
<dbReference type="CDD" id="cd06171">
    <property type="entry name" value="Sigma70_r4"/>
    <property type="match status" value="1"/>
</dbReference>
<feature type="domain" description="RNA polymerase sigma-70 region 2" evidence="6">
    <location>
        <begin position="29"/>
        <end position="94"/>
    </location>
</feature>
<evidence type="ECO:0000256" key="1">
    <source>
        <dbReference type="ARBA" id="ARBA00010641"/>
    </source>
</evidence>
<evidence type="ECO:0000256" key="5">
    <source>
        <dbReference type="ARBA" id="ARBA00023163"/>
    </source>
</evidence>
<dbReference type="InterPro" id="IPR036388">
    <property type="entry name" value="WH-like_DNA-bd_sf"/>
</dbReference>
<dbReference type="InterPro" id="IPR039425">
    <property type="entry name" value="RNA_pol_sigma-70-like"/>
</dbReference>
<dbReference type="InterPro" id="IPR013324">
    <property type="entry name" value="RNA_pol_sigma_r3/r4-like"/>
</dbReference>
<dbReference type="AlphaFoldDB" id="A0A418NDD5"/>
<dbReference type="InterPro" id="IPR007627">
    <property type="entry name" value="RNA_pol_sigma70_r2"/>
</dbReference>
<dbReference type="PANTHER" id="PTHR43133:SF8">
    <property type="entry name" value="RNA POLYMERASE SIGMA FACTOR HI_1459-RELATED"/>
    <property type="match status" value="1"/>
</dbReference>
<dbReference type="PANTHER" id="PTHR43133">
    <property type="entry name" value="RNA POLYMERASE ECF-TYPE SIGMA FACTO"/>
    <property type="match status" value="1"/>
</dbReference>
<evidence type="ECO:0000256" key="2">
    <source>
        <dbReference type="ARBA" id="ARBA00023015"/>
    </source>
</evidence>
<keyword evidence="9" id="KW-1185">Reference proteome</keyword>
<evidence type="ECO:0000313" key="9">
    <source>
        <dbReference type="Proteomes" id="UP000285092"/>
    </source>
</evidence>
<feature type="domain" description="RNA polymerase sigma factor 70 region 4 type 2" evidence="7">
    <location>
        <begin position="130"/>
        <end position="181"/>
    </location>
</feature>
<evidence type="ECO:0000259" key="7">
    <source>
        <dbReference type="Pfam" id="PF08281"/>
    </source>
</evidence>
<dbReference type="GO" id="GO:0003677">
    <property type="term" value="F:DNA binding"/>
    <property type="evidence" value="ECO:0007669"/>
    <property type="project" value="UniProtKB-KW"/>
</dbReference>
<dbReference type="Gene3D" id="1.10.1740.10">
    <property type="match status" value="1"/>
</dbReference>
<name>A0A418NDD5_9SPHN</name>
<dbReference type="InterPro" id="IPR014284">
    <property type="entry name" value="RNA_pol_sigma-70_dom"/>
</dbReference>
<comment type="similarity">
    <text evidence="1">Belongs to the sigma-70 factor family. ECF subfamily.</text>
</comment>
<evidence type="ECO:0000256" key="4">
    <source>
        <dbReference type="ARBA" id="ARBA00023125"/>
    </source>
</evidence>
<accession>A0A418NDD5</accession>
<dbReference type="OrthoDB" id="7041663at2"/>
<keyword evidence="4" id="KW-0238">DNA-binding</keyword>
<dbReference type="SUPFAM" id="SSF88946">
    <property type="entry name" value="Sigma2 domain of RNA polymerase sigma factors"/>
    <property type="match status" value="1"/>
</dbReference>
<evidence type="ECO:0000313" key="8">
    <source>
        <dbReference type="EMBL" id="RIV75553.1"/>
    </source>
</evidence>
<evidence type="ECO:0000256" key="3">
    <source>
        <dbReference type="ARBA" id="ARBA00023082"/>
    </source>
</evidence>
<organism evidence="8 9">
    <name type="scientific">Pelagerythrobacter aerophilus</name>
    <dbReference type="NCBI Taxonomy" id="2306995"/>
    <lineage>
        <taxon>Bacteria</taxon>
        <taxon>Pseudomonadati</taxon>
        <taxon>Pseudomonadota</taxon>
        <taxon>Alphaproteobacteria</taxon>
        <taxon>Sphingomonadales</taxon>
        <taxon>Erythrobacteraceae</taxon>
        <taxon>Pelagerythrobacter</taxon>
    </lineage>
</organism>
<evidence type="ECO:0000259" key="6">
    <source>
        <dbReference type="Pfam" id="PF04542"/>
    </source>
</evidence>
<dbReference type="SUPFAM" id="SSF88659">
    <property type="entry name" value="Sigma3 and sigma4 domains of RNA polymerase sigma factors"/>
    <property type="match status" value="1"/>
</dbReference>
<comment type="caution">
    <text evidence="8">The sequence shown here is derived from an EMBL/GenBank/DDBJ whole genome shotgun (WGS) entry which is preliminary data.</text>
</comment>
<dbReference type="Gene3D" id="1.10.10.10">
    <property type="entry name" value="Winged helix-like DNA-binding domain superfamily/Winged helix DNA-binding domain"/>
    <property type="match status" value="1"/>
</dbReference>
<sequence>MNPTLNQLSDRDLAERAKGRDQLAYREFLRRYKAPVFRLIRSTIGDEAEALDLTQETFVAAFQAIGRYDGVRPFRVWIARIALNKCRDWARRRKVRAFFASALPLESANHVASDTPSPDRNAVDADELSRVRSAMAALPVKLREAIVLCGVEEMSQQDAADALGVTVKTVETRLYRARQRLRALLNEGG</sequence>
<gene>
    <name evidence="8" type="ORF">D2V04_14735</name>
</gene>